<feature type="signal peptide" evidence="1">
    <location>
        <begin position="1"/>
        <end position="24"/>
    </location>
</feature>
<name>A0A410FVC0_BIPS1</name>
<evidence type="ECO:0000256" key="1">
    <source>
        <dbReference type="SAM" id="SignalP"/>
    </source>
</evidence>
<reference evidence="3" key="1">
    <citation type="submission" date="2018-12" db="EMBL/GenBank/DDBJ databases">
        <title>Complete genome sequence of an uncultured bacterium of the candidate phylum Bipolaricaulota.</title>
        <authorList>
            <person name="Kadnikov V.V."/>
            <person name="Mardanov A.V."/>
            <person name="Beletsky A.V."/>
            <person name="Frank Y.A."/>
            <person name="Karnachuk O.V."/>
            <person name="Ravin N.V."/>
        </authorList>
    </citation>
    <scope>NUCLEOTIDE SEQUENCE [LARGE SCALE GENOMIC DNA]</scope>
</reference>
<feature type="chain" id="PRO_5019218277" description="FecR protein domain-containing protein" evidence="1">
    <location>
        <begin position="25"/>
        <end position="286"/>
    </location>
</feature>
<evidence type="ECO:0000313" key="3">
    <source>
        <dbReference type="Proteomes" id="UP000287233"/>
    </source>
</evidence>
<dbReference type="AlphaFoldDB" id="A0A410FVC0"/>
<dbReference type="KEGG" id="bih:BIP78_1156"/>
<accession>A0A410FVC0</accession>
<keyword evidence="1" id="KW-0732">Signal</keyword>
<sequence>MRTLRAGVLVVVLAAFLVPALSQTAPVQASVAIRNDTCSAGVQLSQIVWVRGDQVIGLQILQVLVRLGQTYTSEAQLSAAPTAVVVRGTAQGQAFEVTVPAGQTVRFACGTLTLTVPGQQPPTETPTGAQPELPAGMPRPPLTPGMSPSQLIAALQAAGAQVEVQGSESQPKLSDADDPILIGAFPTGFAVRALWVSTTGSLRVAVTHDRPGAFIWLWVVPVPNFWNTATAWSPLTGALSVSLDRAAIYQPFTQWGNAPVPGTLFFVLVIKWDLGPAMPYVLTLSQ</sequence>
<evidence type="ECO:0000313" key="2">
    <source>
        <dbReference type="EMBL" id="QAA76922.1"/>
    </source>
</evidence>
<protein>
    <recommendedName>
        <fullName evidence="4">FecR protein domain-containing protein</fullName>
    </recommendedName>
</protein>
<organism evidence="2 3">
    <name type="scientific">Bipolaricaulis sibiricus</name>
    <dbReference type="NCBI Taxonomy" id="2501609"/>
    <lineage>
        <taxon>Bacteria</taxon>
        <taxon>Candidatus Bipolaricaulota</taxon>
        <taxon>Candidatus Bipolaricaulia</taxon>
        <taxon>Candidatus Bipolaricaulales</taxon>
        <taxon>Candidatus Bipolaricaulaceae</taxon>
        <taxon>Candidatus Bipolaricaulis</taxon>
    </lineage>
</organism>
<proteinExistence type="predicted"/>
<gene>
    <name evidence="2" type="ORF">BIP78_1156</name>
</gene>
<dbReference type="EMBL" id="CP034928">
    <property type="protein sequence ID" value="QAA76922.1"/>
    <property type="molecule type" value="Genomic_DNA"/>
</dbReference>
<dbReference type="Proteomes" id="UP000287233">
    <property type="component" value="Chromosome"/>
</dbReference>
<evidence type="ECO:0008006" key="4">
    <source>
        <dbReference type="Google" id="ProtNLM"/>
    </source>
</evidence>